<dbReference type="EMBL" id="CP114052">
    <property type="protein sequence ID" value="WAW14757.1"/>
    <property type="molecule type" value="Genomic_DNA"/>
</dbReference>
<sequence>MRHKIIIELKEIDLTGDYNCPENIVNVYVDGQRINDVLGVEVNPRFPEKIKIILEASGFEIRTVGEGESSED</sequence>
<gene>
    <name evidence="1" type="ORF">O0R46_09250</name>
</gene>
<proteinExistence type="predicted"/>
<accession>A0ABY7JN37</accession>
<evidence type="ECO:0000313" key="1">
    <source>
        <dbReference type="EMBL" id="WAW14757.1"/>
    </source>
</evidence>
<dbReference type="Proteomes" id="UP001164187">
    <property type="component" value="Chromosome"/>
</dbReference>
<organism evidence="1 2">
    <name type="scientific">Peptostreptococcus equinus</name>
    <dbReference type="NCBI Taxonomy" id="3003601"/>
    <lineage>
        <taxon>Bacteria</taxon>
        <taxon>Bacillati</taxon>
        <taxon>Bacillota</taxon>
        <taxon>Clostridia</taxon>
        <taxon>Peptostreptococcales</taxon>
        <taxon>Peptostreptococcaceae</taxon>
        <taxon>Peptostreptococcus</taxon>
    </lineage>
</organism>
<keyword evidence="2" id="KW-1185">Reference proteome</keyword>
<reference evidence="1" key="1">
    <citation type="submission" date="2022-12" db="EMBL/GenBank/DDBJ databases">
        <title>Peptostreptococcus.</title>
        <authorList>
            <person name="Lee S.H."/>
        </authorList>
    </citation>
    <scope>NUCLEOTIDE SEQUENCE</scope>
    <source>
        <strain evidence="1">CBA3647</strain>
    </source>
</reference>
<evidence type="ECO:0000313" key="2">
    <source>
        <dbReference type="Proteomes" id="UP001164187"/>
    </source>
</evidence>
<name>A0ABY7JN37_9FIRM</name>
<dbReference type="RefSeq" id="WP_269311454.1">
    <property type="nucleotide sequence ID" value="NZ_CP114052.1"/>
</dbReference>
<protein>
    <submittedName>
        <fullName evidence="1">Uncharacterized protein</fullName>
    </submittedName>
</protein>